<sequence length="176" mass="19388">MQTQGTLLCGEEAGATSHRRGREGCRRIRGAGHVVGEQRRRAWGRGWVRTLEERGDKGHGLIRLRFCGARPRSLQQRRSRETAAGRAPTCACLHRCTGLRNCLLTQKLQPPAGLGLLLPGWRLPAKSLGGVAPMASLSLAYAAWRVASFHQVTEPPTPFKALTRPVQRREVAPRDS</sequence>
<evidence type="ECO:0000313" key="2">
    <source>
        <dbReference type="Proteomes" id="UP000240883"/>
    </source>
</evidence>
<dbReference type="Proteomes" id="UP000240883">
    <property type="component" value="Unassembled WGS sequence"/>
</dbReference>
<organism evidence="1 2">
    <name type="scientific">Corynespora cassiicola Philippines</name>
    <dbReference type="NCBI Taxonomy" id="1448308"/>
    <lineage>
        <taxon>Eukaryota</taxon>
        <taxon>Fungi</taxon>
        <taxon>Dikarya</taxon>
        <taxon>Ascomycota</taxon>
        <taxon>Pezizomycotina</taxon>
        <taxon>Dothideomycetes</taxon>
        <taxon>Pleosporomycetidae</taxon>
        <taxon>Pleosporales</taxon>
        <taxon>Corynesporascaceae</taxon>
        <taxon>Corynespora</taxon>
    </lineage>
</organism>
<proteinExistence type="predicted"/>
<evidence type="ECO:0000313" key="1">
    <source>
        <dbReference type="EMBL" id="PSN66056.1"/>
    </source>
</evidence>
<dbReference type="EMBL" id="KZ678136">
    <property type="protein sequence ID" value="PSN66056.1"/>
    <property type="molecule type" value="Genomic_DNA"/>
</dbReference>
<name>A0A2T2NLA6_CORCC</name>
<protein>
    <submittedName>
        <fullName evidence="1">Uncharacterized protein</fullName>
    </submittedName>
</protein>
<keyword evidence="2" id="KW-1185">Reference proteome</keyword>
<accession>A0A2T2NLA6</accession>
<gene>
    <name evidence="1" type="ORF">BS50DRAFT_405103</name>
</gene>
<dbReference type="AlphaFoldDB" id="A0A2T2NLA6"/>
<reference evidence="1 2" key="1">
    <citation type="journal article" date="2018" name="Front. Microbiol.">
        <title>Genome-Wide Analysis of Corynespora cassiicola Leaf Fall Disease Putative Effectors.</title>
        <authorList>
            <person name="Lopez D."/>
            <person name="Ribeiro S."/>
            <person name="Label P."/>
            <person name="Fumanal B."/>
            <person name="Venisse J.S."/>
            <person name="Kohler A."/>
            <person name="de Oliveira R.R."/>
            <person name="Labutti K."/>
            <person name="Lipzen A."/>
            <person name="Lail K."/>
            <person name="Bauer D."/>
            <person name="Ohm R.A."/>
            <person name="Barry K.W."/>
            <person name="Spatafora J."/>
            <person name="Grigoriev I.V."/>
            <person name="Martin F.M."/>
            <person name="Pujade-Renaud V."/>
        </authorList>
    </citation>
    <scope>NUCLEOTIDE SEQUENCE [LARGE SCALE GENOMIC DNA]</scope>
    <source>
        <strain evidence="1 2">Philippines</strain>
    </source>
</reference>